<dbReference type="RefSeq" id="WP_078811273.1">
    <property type="nucleotide sequence ID" value="NZ_FUYE01000001.1"/>
</dbReference>
<dbReference type="SMART" id="SM00966">
    <property type="entry name" value="SpoVT_AbrB"/>
    <property type="match status" value="1"/>
</dbReference>
<gene>
    <name evidence="3" type="ORF">SAMN02745166_00029</name>
</gene>
<evidence type="ECO:0000313" key="4">
    <source>
        <dbReference type="Proteomes" id="UP000190774"/>
    </source>
</evidence>
<dbReference type="SUPFAM" id="SSF89447">
    <property type="entry name" value="AbrB/MazE/MraZ-like"/>
    <property type="match status" value="1"/>
</dbReference>
<dbReference type="STRING" id="48467.SAMN02745166_00029"/>
<dbReference type="OrthoDB" id="5459182at2"/>
<protein>
    <submittedName>
        <fullName evidence="3">Putative addiction module antidote</fullName>
    </submittedName>
</protein>
<proteinExistence type="predicted"/>
<dbReference type="NCBIfam" id="TIGR02609">
    <property type="entry name" value="doc_partner"/>
    <property type="match status" value="1"/>
</dbReference>
<name>A0A1T4WEA5_9BACT</name>
<dbReference type="InterPro" id="IPR007159">
    <property type="entry name" value="SpoVT-AbrB_dom"/>
</dbReference>
<feature type="region of interest" description="Disordered" evidence="1">
    <location>
        <begin position="37"/>
        <end position="60"/>
    </location>
</feature>
<keyword evidence="4" id="KW-1185">Reference proteome</keyword>
<organism evidence="3 4">
    <name type="scientific">Prosthecobacter debontii</name>
    <dbReference type="NCBI Taxonomy" id="48467"/>
    <lineage>
        <taxon>Bacteria</taxon>
        <taxon>Pseudomonadati</taxon>
        <taxon>Verrucomicrobiota</taxon>
        <taxon>Verrucomicrobiia</taxon>
        <taxon>Verrucomicrobiales</taxon>
        <taxon>Verrucomicrobiaceae</taxon>
        <taxon>Prosthecobacter</taxon>
    </lineage>
</organism>
<evidence type="ECO:0000256" key="1">
    <source>
        <dbReference type="SAM" id="MobiDB-lite"/>
    </source>
</evidence>
<dbReference type="Gene3D" id="2.10.260.10">
    <property type="match status" value="1"/>
</dbReference>
<evidence type="ECO:0000313" key="3">
    <source>
        <dbReference type="EMBL" id="SKA75469.1"/>
    </source>
</evidence>
<dbReference type="AlphaFoldDB" id="A0A1T4WEA5"/>
<dbReference type="Proteomes" id="UP000190774">
    <property type="component" value="Unassembled WGS sequence"/>
</dbReference>
<dbReference type="InterPro" id="IPR013432">
    <property type="entry name" value="Doc_partner"/>
</dbReference>
<feature type="domain" description="SpoVT-AbrB" evidence="2">
    <location>
        <begin position="8"/>
        <end position="54"/>
    </location>
</feature>
<dbReference type="GO" id="GO:0003677">
    <property type="term" value="F:DNA binding"/>
    <property type="evidence" value="ECO:0007669"/>
    <property type="project" value="InterPro"/>
</dbReference>
<dbReference type="EMBL" id="FUYE01000001">
    <property type="protein sequence ID" value="SKA75469.1"/>
    <property type="molecule type" value="Genomic_DNA"/>
</dbReference>
<evidence type="ECO:0000259" key="2">
    <source>
        <dbReference type="SMART" id="SM00966"/>
    </source>
</evidence>
<sequence length="76" mass="8383">MVLELKLRKIGNSVGLVLPKEALAHLKAEEGETVLLSEGPDGSLRLNTARPDVSPQMKAAQSIMERYRNTLRELAK</sequence>
<reference evidence="4" key="1">
    <citation type="submission" date="2017-02" db="EMBL/GenBank/DDBJ databases">
        <authorList>
            <person name="Varghese N."/>
            <person name="Submissions S."/>
        </authorList>
    </citation>
    <scope>NUCLEOTIDE SEQUENCE [LARGE SCALE GENOMIC DNA]</scope>
    <source>
        <strain evidence="4">ATCC 700200</strain>
    </source>
</reference>
<accession>A0A1T4WEA5</accession>
<dbReference type="InterPro" id="IPR037914">
    <property type="entry name" value="SpoVT-AbrB_sf"/>
</dbReference>